<evidence type="ECO:0008006" key="4">
    <source>
        <dbReference type="Google" id="ProtNLM"/>
    </source>
</evidence>
<keyword evidence="3" id="KW-1185">Reference proteome</keyword>
<evidence type="ECO:0000313" key="3">
    <source>
        <dbReference type="Proteomes" id="UP001070176"/>
    </source>
</evidence>
<keyword evidence="1" id="KW-1133">Transmembrane helix</keyword>
<feature type="transmembrane region" description="Helical" evidence="1">
    <location>
        <begin position="68"/>
        <end position="87"/>
    </location>
</feature>
<evidence type="ECO:0000313" key="2">
    <source>
        <dbReference type="EMBL" id="MCX8532479.1"/>
    </source>
</evidence>
<dbReference type="EMBL" id="JAOVZV010000008">
    <property type="protein sequence ID" value="MCX8532479.1"/>
    <property type="molecule type" value="Genomic_DNA"/>
</dbReference>
<protein>
    <recommendedName>
        <fullName evidence="4">Phage abortive infection protein</fullName>
    </recommendedName>
</protein>
<dbReference type="RefSeq" id="WP_267281045.1">
    <property type="nucleotide sequence ID" value="NZ_JAOVZV010000008.1"/>
</dbReference>
<feature type="transmembrane region" description="Helical" evidence="1">
    <location>
        <begin position="12"/>
        <end position="33"/>
    </location>
</feature>
<organism evidence="2 3">
    <name type="scientific">Chryseobacterium luquanense</name>
    <dbReference type="NCBI Taxonomy" id="2983766"/>
    <lineage>
        <taxon>Bacteria</taxon>
        <taxon>Pseudomonadati</taxon>
        <taxon>Bacteroidota</taxon>
        <taxon>Flavobacteriia</taxon>
        <taxon>Flavobacteriales</taxon>
        <taxon>Weeksellaceae</taxon>
        <taxon>Chryseobacterium group</taxon>
        <taxon>Chryseobacterium</taxon>
    </lineage>
</organism>
<name>A0ABT3Y2V6_9FLAO</name>
<reference evidence="2" key="1">
    <citation type="submission" date="2022-10" db="EMBL/GenBank/DDBJ databases">
        <title>Chryseobacterium sp. nov., a novel bacterial species.</title>
        <authorList>
            <person name="Cao Y."/>
        </authorList>
    </citation>
    <scope>NUCLEOTIDE SEQUENCE</scope>
    <source>
        <strain evidence="2">KC 927</strain>
    </source>
</reference>
<gene>
    <name evidence="2" type="ORF">OEA66_08955</name>
</gene>
<keyword evidence="1" id="KW-0472">Membrane</keyword>
<comment type="caution">
    <text evidence="2">The sequence shown here is derived from an EMBL/GenBank/DDBJ whole genome shotgun (WGS) entry which is preliminary data.</text>
</comment>
<dbReference type="Proteomes" id="UP001070176">
    <property type="component" value="Unassembled WGS sequence"/>
</dbReference>
<keyword evidence="1" id="KW-0812">Transmembrane</keyword>
<proteinExistence type="predicted"/>
<accession>A0ABT3Y2V6</accession>
<evidence type="ECO:0000256" key="1">
    <source>
        <dbReference type="SAM" id="Phobius"/>
    </source>
</evidence>
<sequence length="380" mass="45497">MELKKYNEKKDFLLLFIILLSVVLLIYSFYYIYQYYGMNNLIISVPKNRNNDGELLNPNEIGDSIGGTLNPIIAITASMLTFLAFYIQYKANKSQKEIFNLSLDNEVSKLTREKDIKESEVIKYYQTNLKIFKTLIESMIVYFEENGRFAKKFIEEERNFLLGSNILRYSTDSSFKYFEKLEFREIYNSIVYYFNERYPSIDWEDDFIEVLNIIEFYNEFLNESRDTFKKHSTSKYKNLTEVGLKLDEKMGDVFIDEKLNTHSSLLSYLKIIHNRDEKGNFIIPNEIFSQKGVDFQSLQIEFFNNFIPHLKSLYDIYKTPYYKDMLESFSKMNKSIGTEIFQTDNYLHNLELNYQQYYNLENTDYPLQKVKEFIAKIYFD</sequence>